<organism evidence="6 7">
    <name type="scientific">Mortierella isabellina</name>
    <name type="common">Filamentous fungus</name>
    <name type="synonym">Umbelopsis isabellina</name>
    <dbReference type="NCBI Taxonomy" id="91625"/>
    <lineage>
        <taxon>Eukaryota</taxon>
        <taxon>Fungi</taxon>
        <taxon>Fungi incertae sedis</taxon>
        <taxon>Mucoromycota</taxon>
        <taxon>Mucoromycotina</taxon>
        <taxon>Umbelopsidomycetes</taxon>
        <taxon>Umbelopsidales</taxon>
        <taxon>Umbelopsidaceae</taxon>
        <taxon>Umbelopsis</taxon>
    </lineage>
</organism>
<keyword evidence="7" id="KW-1185">Reference proteome</keyword>
<evidence type="ECO:0000256" key="4">
    <source>
        <dbReference type="ARBA" id="ARBA00023033"/>
    </source>
</evidence>
<evidence type="ECO:0000256" key="3">
    <source>
        <dbReference type="ARBA" id="ARBA00023002"/>
    </source>
</evidence>
<evidence type="ECO:0000256" key="1">
    <source>
        <dbReference type="ARBA" id="ARBA00022630"/>
    </source>
</evidence>
<dbReference type="Gene3D" id="3.50.50.60">
    <property type="entry name" value="FAD/NAD(P)-binding domain"/>
    <property type="match status" value="1"/>
</dbReference>
<sequence length="385" mass="42484">MDNATNHPKIAVIGGGPGGLILARVLKVNGLQCTVFELDAQAASRAQGGTLDMHPESGQMALKAAQVWEEFQKFARYEADTMKLLDKTGKVYLENVSFSDNNDHPEIDRLQLRNLLLDSLDESTIQWNQKVQKIIKKDGYFVVVTAEGESGPFDIVVGADGAWSKVRAFLSTTTPEYTDLTFGDAFIPNIETRYPDIATLVGGGTMAARESGISIFSQLLGDGSVRSYFILSTKDRDLSSLKSANSEEIRQYLLQEYADWDPSLKKIIEVSEGVILRPLYVLPTGYRWKSQPNITLIGDAAHLISFFGGQGANLAMQDGAELALAIATAVHNDHDVHKSIQGYEEQMWKRAEMASKFSNLGIQNSFASNPAQLMMERFKGKLHQK</sequence>
<accession>A0A8H7UIV0</accession>
<dbReference type="EMBL" id="JAEPQZ010000005">
    <property type="protein sequence ID" value="KAG2181403.1"/>
    <property type="molecule type" value="Genomic_DNA"/>
</dbReference>
<dbReference type="PANTHER" id="PTHR46972:SF1">
    <property type="entry name" value="FAD DEPENDENT OXIDOREDUCTASE DOMAIN-CONTAINING PROTEIN"/>
    <property type="match status" value="1"/>
</dbReference>
<dbReference type="OrthoDB" id="655030at2759"/>
<dbReference type="GO" id="GO:0004497">
    <property type="term" value="F:monooxygenase activity"/>
    <property type="evidence" value="ECO:0007669"/>
    <property type="project" value="UniProtKB-KW"/>
</dbReference>
<name>A0A8H7UIV0_MORIS</name>
<dbReference type="GO" id="GO:0071949">
    <property type="term" value="F:FAD binding"/>
    <property type="evidence" value="ECO:0007669"/>
    <property type="project" value="InterPro"/>
</dbReference>
<keyword evidence="1" id="KW-0285">Flavoprotein</keyword>
<protein>
    <recommendedName>
        <fullName evidence="5">FAD-binding domain-containing protein</fullName>
    </recommendedName>
</protein>
<keyword evidence="2" id="KW-0274">FAD</keyword>
<evidence type="ECO:0000259" key="5">
    <source>
        <dbReference type="Pfam" id="PF01494"/>
    </source>
</evidence>
<dbReference type="Proteomes" id="UP000654370">
    <property type="component" value="Unassembled WGS sequence"/>
</dbReference>
<proteinExistence type="predicted"/>
<gene>
    <name evidence="6" type="ORF">INT43_008986</name>
</gene>
<evidence type="ECO:0000313" key="6">
    <source>
        <dbReference type="EMBL" id="KAG2181403.1"/>
    </source>
</evidence>
<evidence type="ECO:0000256" key="2">
    <source>
        <dbReference type="ARBA" id="ARBA00022827"/>
    </source>
</evidence>
<comment type="caution">
    <text evidence="6">The sequence shown here is derived from an EMBL/GenBank/DDBJ whole genome shotgun (WGS) entry which is preliminary data.</text>
</comment>
<feature type="domain" description="FAD-binding" evidence="5">
    <location>
        <begin position="10"/>
        <end position="354"/>
    </location>
</feature>
<reference evidence="6" key="1">
    <citation type="submission" date="2020-12" db="EMBL/GenBank/DDBJ databases">
        <title>Metabolic potential, ecology and presence of endohyphal bacteria is reflected in genomic diversity of Mucoromycotina.</title>
        <authorList>
            <person name="Muszewska A."/>
            <person name="Okrasinska A."/>
            <person name="Steczkiewicz K."/>
            <person name="Drgas O."/>
            <person name="Orlowska M."/>
            <person name="Perlinska-Lenart U."/>
            <person name="Aleksandrzak-Piekarczyk T."/>
            <person name="Szatraj K."/>
            <person name="Zielenkiewicz U."/>
            <person name="Pilsyk S."/>
            <person name="Malc E."/>
            <person name="Mieczkowski P."/>
            <person name="Kruszewska J.S."/>
            <person name="Biernat P."/>
            <person name="Pawlowska J."/>
        </authorList>
    </citation>
    <scope>NUCLEOTIDE SEQUENCE</scope>
    <source>
        <strain evidence="6">WA0000067209</strain>
    </source>
</reference>
<dbReference type="PRINTS" id="PR00420">
    <property type="entry name" value="RNGMNOXGNASE"/>
</dbReference>
<dbReference type="PANTHER" id="PTHR46972">
    <property type="entry name" value="MONOOXYGENASE ASQM-RELATED"/>
    <property type="match status" value="1"/>
</dbReference>
<dbReference type="AlphaFoldDB" id="A0A8H7UIV0"/>
<dbReference type="InterPro" id="IPR036188">
    <property type="entry name" value="FAD/NAD-bd_sf"/>
</dbReference>
<dbReference type="InterPro" id="IPR002938">
    <property type="entry name" value="FAD-bd"/>
</dbReference>
<dbReference type="Pfam" id="PF01494">
    <property type="entry name" value="FAD_binding_3"/>
    <property type="match status" value="1"/>
</dbReference>
<keyword evidence="3" id="KW-0560">Oxidoreductase</keyword>
<dbReference type="SUPFAM" id="SSF51905">
    <property type="entry name" value="FAD/NAD(P)-binding domain"/>
    <property type="match status" value="1"/>
</dbReference>
<keyword evidence="4" id="KW-0503">Monooxygenase</keyword>
<evidence type="ECO:0000313" key="7">
    <source>
        <dbReference type="Proteomes" id="UP000654370"/>
    </source>
</evidence>